<sequence length="276" mass="31485">MAYENLGEGLLNYFPCQYQGSRLLFRGPRRKLTGEFVAYLGGTETYGKFIKSPYPALIEEEHGGDRAVNFGCVNAGLDVYANDPFIIDACRNARATVIQVLGAHNMTNKYYSVHPRRNDRFLRASQHLQTTYPEVDFTEFNFTRHLLMTLRRLSANRFRDVEAQLKATWLDRMKLLLNKIGGKTIVLWFANDMPLSKMGKETHLRDPLFVDENMIEEIRLLTSEVVFVTPSSVARARGTAGMIFSPMEQLAAEQMLGVFTHHEAARKVSTALERLR</sequence>
<evidence type="ECO:0000259" key="1">
    <source>
        <dbReference type="Pfam" id="PF20078"/>
    </source>
</evidence>
<dbReference type="EMBL" id="JBHMEA010000044">
    <property type="protein sequence ID" value="MFB9232811.1"/>
    <property type="molecule type" value="Genomic_DNA"/>
</dbReference>
<proteinExistence type="predicted"/>
<organism evidence="2 3">
    <name type="scientific">Pseudohalocynthiibacter aestuariivivens</name>
    <dbReference type="NCBI Taxonomy" id="1591409"/>
    <lineage>
        <taxon>Bacteria</taxon>
        <taxon>Pseudomonadati</taxon>
        <taxon>Pseudomonadota</taxon>
        <taxon>Alphaproteobacteria</taxon>
        <taxon>Rhodobacterales</taxon>
        <taxon>Paracoccaceae</taxon>
        <taxon>Pseudohalocynthiibacter</taxon>
    </lineage>
</organism>
<dbReference type="Pfam" id="PF20078">
    <property type="entry name" value="DUF6473"/>
    <property type="match status" value="1"/>
</dbReference>
<accession>A0ABV5JH65</accession>
<dbReference type="Proteomes" id="UP001589683">
    <property type="component" value="Unassembled WGS sequence"/>
</dbReference>
<reference evidence="2 3" key="1">
    <citation type="submission" date="2024-09" db="EMBL/GenBank/DDBJ databases">
        <authorList>
            <person name="Sun Q."/>
            <person name="Mori K."/>
        </authorList>
    </citation>
    <scope>NUCLEOTIDE SEQUENCE [LARGE SCALE GENOMIC DNA]</scope>
    <source>
        <strain evidence="2 3">CECT 8726</strain>
    </source>
</reference>
<keyword evidence="3" id="KW-1185">Reference proteome</keyword>
<comment type="caution">
    <text evidence="2">The sequence shown here is derived from an EMBL/GenBank/DDBJ whole genome shotgun (WGS) entry which is preliminary data.</text>
</comment>
<protein>
    <submittedName>
        <fullName evidence="2">DUF6473 family protein</fullName>
    </submittedName>
</protein>
<gene>
    <name evidence="2" type="ORF">ACFFUT_13550</name>
</gene>
<dbReference type="RefSeq" id="WP_213887180.1">
    <property type="nucleotide sequence ID" value="NZ_JAGFNU010000001.1"/>
</dbReference>
<dbReference type="InterPro" id="IPR045524">
    <property type="entry name" value="DUF6473"/>
</dbReference>
<feature type="domain" description="DUF6473" evidence="1">
    <location>
        <begin position="1"/>
        <end position="275"/>
    </location>
</feature>
<name>A0ABV5JH65_9RHOB</name>
<evidence type="ECO:0000313" key="2">
    <source>
        <dbReference type="EMBL" id="MFB9232811.1"/>
    </source>
</evidence>
<evidence type="ECO:0000313" key="3">
    <source>
        <dbReference type="Proteomes" id="UP001589683"/>
    </source>
</evidence>